<dbReference type="InterPro" id="IPR036388">
    <property type="entry name" value="WH-like_DNA-bd_sf"/>
</dbReference>
<comment type="caution">
    <text evidence="2">The sequence shown here is derived from an EMBL/GenBank/DDBJ whole genome shotgun (WGS) entry which is preliminary data.</text>
</comment>
<dbReference type="PANTHER" id="PTHR33164">
    <property type="entry name" value="TRANSCRIPTIONAL REGULATOR, MARR FAMILY"/>
    <property type="match status" value="1"/>
</dbReference>
<evidence type="ECO:0000313" key="2">
    <source>
        <dbReference type="EMBL" id="SHX90289.1"/>
    </source>
</evidence>
<dbReference type="SMART" id="SM00347">
    <property type="entry name" value="HTH_MARR"/>
    <property type="match status" value="1"/>
</dbReference>
<dbReference type="InterPro" id="IPR039422">
    <property type="entry name" value="MarR/SlyA-like"/>
</dbReference>
<feature type="domain" description="HTH marR-type" evidence="1">
    <location>
        <begin position="1"/>
        <end position="140"/>
    </location>
</feature>
<dbReference type="GO" id="GO:0003700">
    <property type="term" value="F:DNA-binding transcription factor activity"/>
    <property type="evidence" value="ECO:0007669"/>
    <property type="project" value="InterPro"/>
</dbReference>
<dbReference type="PROSITE" id="PS50995">
    <property type="entry name" value="HTH_MARR_2"/>
    <property type="match status" value="1"/>
</dbReference>
<dbReference type="InterPro" id="IPR000835">
    <property type="entry name" value="HTH_MarR-typ"/>
</dbReference>
<proteinExistence type="predicted"/>
<dbReference type="InterPro" id="IPR036390">
    <property type="entry name" value="WH_DNA-bd_sf"/>
</dbReference>
<evidence type="ECO:0000313" key="3">
    <source>
        <dbReference type="Proteomes" id="UP000185183"/>
    </source>
</evidence>
<dbReference type="AlphaFoldDB" id="A0A9Q7SGT2"/>
<protein>
    <submittedName>
        <fullName evidence="2">MarR family transcriptional regulator</fullName>
    </submittedName>
</protein>
<dbReference type="Proteomes" id="UP000185183">
    <property type="component" value="Unassembled WGS sequence"/>
</dbReference>
<dbReference type="SUPFAM" id="SSF46785">
    <property type="entry name" value="Winged helix' DNA-binding domain"/>
    <property type="match status" value="1"/>
</dbReference>
<reference evidence="2 3" key="1">
    <citation type="submission" date="2016-11" db="EMBL/GenBank/DDBJ databases">
        <authorList>
            <consortium name="Pathogen Informatics"/>
        </authorList>
    </citation>
    <scope>NUCLEOTIDE SEQUENCE [LARGE SCALE GENOMIC DNA]</scope>
    <source>
        <strain evidence="2 3">968</strain>
    </source>
</reference>
<dbReference type="GO" id="GO:0006950">
    <property type="term" value="P:response to stress"/>
    <property type="evidence" value="ECO:0007669"/>
    <property type="project" value="TreeGrafter"/>
</dbReference>
<dbReference type="Pfam" id="PF12802">
    <property type="entry name" value="MarR_2"/>
    <property type="match status" value="1"/>
</dbReference>
<dbReference type="Gene3D" id="1.10.10.10">
    <property type="entry name" value="Winged helix-like DNA-binding domain superfamily/Winged helix DNA-binding domain"/>
    <property type="match status" value="1"/>
</dbReference>
<dbReference type="EMBL" id="FSFA01000006">
    <property type="protein sequence ID" value="SHX90289.1"/>
    <property type="molecule type" value="Genomic_DNA"/>
</dbReference>
<organism evidence="2 3">
    <name type="scientific">Mycobacteroides abscessus subsp. bolletii</name>
    <dbReference type="NCBI Taxonomy" id="319705"/>
    <lineage>
        <taxon>Bacteria</taxon>
        <taxon>Bacillati</taxon>
        <taxon>Actinomycetota</taxon>
        <taxon>Actinomycetes</taxon>
        <taxon>Mycobacteriales</taxon>
        <taxon>Mycobacteriaceae</taxon>
        <taxon>Mycobacteroides</taxon>
        <taxon>Mycobacteroides abscessus</taxon>
    </lineage>
</organism>
<name>A0A9Q7SGT2_9MYCO</name>
<gene>
    <name evidence="2" type="ORF">SAMEA2275694_04161</name>
</gene>
<evidence type="ECO:0000259" key="1">
    <source>
        <dbReference type="PROSITE" id="PS50995"/>
    </source>
</evidence>
<dbReference type="PANTHER" id="PTHR33164:SF94">
    <property type="entry name" value="TRANSCRIPTIONAL REGULATORY PROTEIN-RELATED"/>
    <property type="match status" value="1"/>
</dbReference>
<sequence>MIVSNGLRRLRLLVESETRLWRAVEVRLAQAGLPKLGSVEVLSFINSRSQTRVNDIADGLVVTTGGATKIVDRLEAGLLVSRVPNPDDRRSSLLELTDAGAKVLGEASGVVDQVMVEFWPSAGGFDIALTELRNALSAGH</sequence>
<accession>A0A9Q7SGT2</accession>